<gene>
    <name evidence="2" type="primary">NDAI0D02290</name>
    <name evidence="2" type="ordered locus">NDAI_0D02290</name>
</gene>
<dbReference type="Pfam" id="PF09452">
    <property type="entry name" value="Mvb12"/>
    <property type="match status" value="1"/>
</dbReference>
<dbReference type="Proteomes" id="UP000000689">
    <property type="component" value="Chromosome 4"/>
</dbReference>
<dbReference type="RefSeq" id="XP_003669786.1">
    <property type="nucleotide sequence ID" value="XM_003669738.1"/>
</dbReference>
<dbReference type="GeneID" id="11494914"/>
<dbReference type="GO" id="GO:0031333">
    <property type="term" value="P:negative regulation of protein-containing complex assembly"/>
    <property type="evidence" value="ECO:0007669"/>
    <property type="project" value="EnsemblFungi"/>
</dbReference>
<dbReference type="GO" id="GO:0006623">
    <property type="term" value="P:protein targeting to vacuole"/>
    <property type="evidence" value="ECO:0007669"/>
    <property type="project" value="EnsemblFungi"/>
</dbReference>
<name>G0W9T2_NAUDC</name>
<dbReference type="InterPro" id="IPR019014">
    <property type="entry name" value="Mvb12"/>
</dbReference>
<dbReference type="GO" id="GO:0043130">
    <property type="term" value="F:ubiquitin binding"/>
    <property type="evidence" value="ECO:0007669"/>
    <property type="project" value="EnsemblFungi"/>
</dbReference>
<dbReference type="GO" id="GO:0032509">
    <property type="term" value="P:endosome transport via multivesicular body sorting pathway"/>
    <property type="evidence" value="ECO:0007669"/>
    <property type="project" value="InterPro"/>
</dbReference>
<dbReference type="OrthoDB" id="4065295at2759"/>
<dbReference type="GO" id="GO:0005829">
    <property type="term" value="C:cytosol"/>
    <property type="evidence" value="ECO:0007669"/>
    <property type="project" value="EnsemblFungi"/>
</dbReference>
<dbReference type="GO" id="GO:1904669">
    <property type="term" value="P:ATP export"/>
    <property type="evidence" value="ECO:0007669"/>
    <property type="project" value="EnsemblFungi"/>
</dbReference>
<dbReference type="STRING" id="1071378.G0W9T2"/>
<sequence>MSEYKSHELTGNNTKCNTLKVEEILRKIPLYNKYGEDFPKETLQLMKVPEFKYNELQPTETMFKPWYEECDNLVKTCEQHDKSNESFDNWLYDKYLKTKPPGMMGSTLLSPSKRG</sequence>
<feature type="domain" description="Multivesicular body sorting factor 12" evidence="1">
    <location>
        <begin position="25"/>
        <end position="114"/>
    </location>
</feature>
<dbReference type="GO" id="GO:0043162">
    <property type="term" value="P:ubiquitin-dependent protein catabolic process via the multivesicular body sorting pathway"/>
    <property type="evidence" value="ECO:0007669"/>
    <property type="project" value="EnsemblFungi"/>
</dbReference>
<dbReference type="AlphaFoldDB" id="G0W9T2"/>
<evidence type="ECO:0000259" key="1">
    <source>
        <dbReference type="Pfam" id="PF09452"/>
    </source>
</evidence>
<evidence type="ECO:0000313" key="3">
    <source>
        <dbReference type="Proteomes" id="UP000000689"/>
    </source>
</evidence>
<dbReference type="HOGENOM" id="CLU_154027_0_0_1"/>
<evidence type="ECO:0000313" key="2">
    <source>
        <dbReference type="EMBL" id="CCD24543.1"/>
    </source>
</evidence>
<dbReference type="OMA" id="PWYEECD"/>
<organism evidence="2 3">
    <name type="scientific">Naumovozyma dairenensis (strain ATCC 10597 / BCRC 20456 / CBS 421 / NBRC 0211 / NRRL Y-12639)</name>
    <name type="common">Saccharomyces dairenensis</name>
    <dbReference type="NCBI Taxonomy" id="1071378"/>
    <lineage>
        <taxon>Eukaryota</taxon>
        <taxon>Fungi</taxon>
        <taxon>Dikarya</taxon>
        <taxon>Ascomycota</taxon>
        <taxon>Saccharomycotina</taxon>
        <taxon>Saccharomycetes</taxon>
        <taxon>Saccharomycetales</taxon>
        <taxon>Saccharomycetaceae</taxon>
        <taxon>Naumovozyma</taxon>
    </lineage>
</organism>
<dbReference type="GO" id="GO:0000813">
    <property type="term" value="C:ESCRT I complex"/>
    <property type="evidence" value="ECO:0007669"/>
    <property type="project" value="EnsemblFungi"/>
</dbReference>
<keyword evidence="3" id="KW-1185">Reference proteome</keyword>
<accession>G0W9T2</accession>
<dbReference type="EMBL" id="HE580270">
    <property type="protein sequence ID" value="CCD24543.1"/>
    <property type="molecule type" value="Genomic_DNA"/>
</dbReference>
<reference evidence="2 3" key="1">
    <citation type="journal article" date="2011" name="Proc. Natl. Acad. Sci. U.S.A.">
        <title>Evolutionary erosion of yeast sex chromosomes by mating-type switching accidents.</title>
        <authorList>
            <person name="Gordon J.L."/>
            <person name="Armisen D."/>
            <person name="Proux-Wera E."/>
            <person name="Oheigeartaigh S.S."/>
            <person name="Byrne K.P."/>
            <person name="Wolfe K.H."/>
        </authorList>
    </citation>
    <scope>NUCLEOTIDE SEQUENCE [LARGE SCALE GENOMIC DNA]</scope>
    <source>
        <strain evidence="3">ATCC 10597 / BCRC 20456 / CBS 421 / NBRC 0211 / NRRL Y-12639</strain>
    </source>
</reference>
<dbReference type="KEGG" id="ndi:NDAI_0D02290"/>
<proteinExistence type="predicted"/>
<dbReference type="eggNOG" id="ENOG502S5VY">
    <property type="taxonomic scope" value="Eukaryota"/>
</dbReference>
<dbReference type="Gene3D" id="6.10.250.1830">
    <property type="match status" value="1"/>
</dbReference>
<protein>
    <recommendedName>
        <fullName evidence="1">Multivesicular body sorting factor 12 domain-containing protein</fullName>
    </recommendedName>
</protein>